<accession>A0ABD0WZZ8</accession>
<evidence type="ECO:0000313" key="1">
    <source>
        <dbReference type="EMBL" id="KAL0970536.1"/>
    </source>
</evidence>
<gene>
    <name evidence="1" type="ORF">UPYG_G00243420</name>
</gene>
<proteinExistence type="predicted"/>
<sequence>MEPARTWRSSFSLWTWQTATLLSRDCDIVDRSQVFKRRRALKLRSASQEDTGTTSNSLTRASTCFIGSRSKDEAFIENFKLQQDILPQYKAKDGGAFVEMVKKASCSRS</sequence>
<dbReference type="Proteomes" id="UP001557470">
    <property type="component" value="Unassembled WGS sequence"/>
</dbReference>
<protein>
    <submittedName>
        <fullName evidence="1">Uncharacterized protein</fullName>
    </submittedName>
</protein>
<dbReference type="EMBL" id="JAGEUA010000007">
    <property type="protein sequence ID" value="KAL0970536.1"/>
    <property type="molecule type" value="Genomic_DNA"/>
</dbReference>
<dbReference type="AlphaFoldDB" id="A0ABD0WZZ8"/>
<comment type="caution">
    <text evidence="1">The sequence shown here is derived from an EMBL/GenBank/DDBJ whole genome shotgun (WGS) entry which is preliminary data.</text>
</comment>
<evidence type="ECO:0000313" key="2">
    <source>
        <dbReference type="Proteomes" id="UP001557470"/>
    </source>
</evidence>
<organism evidence="1 2">
    <name type="scientific">Umbra pygmaea</name>
    <name type="common">Eastern mudminnow</name>
    <dbReference type="NCBI Taxonomy" id="75934"/>
    <lineage>
        <taxon>Eukaryota</taxon>
        <taxon>Metazoa</taxon>
        <taxon>Chordata</taxon>
        <taxon>Craniata</taxon>
        <taxon>Vertebrata</taxon>
        <taxon>Euteleostomi</taxon>
        <taxon>Actinopterygii</taxon>
        <taxon>Neopterygii</taxon>
        <taxon>Teleostei</taxon>
        <taxon>Protacanthopterygii</taxon>
        <taxon>Esociformes</taxon>
        <taxon>Umbridae</taxon>
        <taxon>Umbra</taxon>
    </lineage>
</organism>
<name>A0ABD0WZZ8_UMBPY</name>
<reference evidence="1 2" key="1">
    <citation type="submission" date="2024-06" db="EMBL/GenBank/DDBJ databases">
        <authorList>
            <person name="Pan Q."/>
            <person name="Wen M."/>
            <person name="Jouanno E."/>
            <person name="Zahm M."/>
            <person name="Klopp C."/>
            <person name="Cabau C."/>
            <person name="Louis A."/>
            <person name="Berthelot C."/>
            <person name="Parey E."/>
            <person name="Roest Crollius H."/>
            <person name="Montfort J."/>
            <person name="Robinson-Rechavi M."/>
            <person name="Bouchez O."/>
            <person name="Lampietro C."/>
            <person name="Lopez Roques C."/>
            <person name="Donnadieu C."/>
            <person name="Postlethwait J."/>
            <person name="Bobe J."/>
            <person name="Verreycken H."/>
            <person name="Guiguen Y."/>
        </authorList>
    </citation>
    <scope>NUCLEOTIDE SEQUENCE [LARGE SCALE GENOMIC DNA]</scope>
    <source>
        <strain evidence="1">Up_M1</strain>
        <tissue evidence="1">Testis</tissue>
    </source>
</reference>
<keyword evidence="2" id="KW-1185">Reference proteome</keyword>